<proteinExistence type="predicted"/>
<protein>
    <submittedName>
        <fullName evidence="1">Uncharacterized protein</fullName>
    </submittedName>
</protein>
<sequence>MRGVEACGTVDPVRDRFQLCAEDIYGPTDRSYWVVKGRFAAGAYPSKPEYGGSGQIPKSLELLLDTGIDMFINLTQDYL</sequence>
<organism evidence="1">
    <name type="scientific">marine metagenome</name>
    <dbReference type="NCBI Taxonomy" id="408172"/>
    <lineage>
        <taxon>unclassified sequences</taxon>
        <taxon>metagenomes</taxon>
        <taxon>ecological metagenomes</taxon>
    </lineage>
</organism>
<accession>A0A382K285</accession>
<evidence type="ECO:0000313" key="1">
    <source>
        <dbReference type="EMBL" id="SVC17582.1"/>
    </source>
</evidence>
<reference evidence="1" key="1">
    <citation type="submission" date="2018-05" db="EMBL/GenBank/DDBJ databases">
        <authorList>
            <person name="Lanie J.A."/>
            <person name="Ng W.-L."/>
            <person name="Kazmierczak K.M."/>
            <person name="Andrzejewski T.M."/>
            <person name="Davidsen T.M."/>
            <person name="Wayne K.J."/>
            <person name="Tettelin H."/>
            <person name="Glass J.I."/>
            <person name="Rusch D."/>
            <person name="Podicherti R."/>
            <person name="Tsui H.-C.T."/>
            <person name="Winkler M.E."/>
        </authorList>
    </citation>
    <scope>NUCLEOTIDE SEQUENCE</scope>
</reference>
<feature type="non-terminal residue" evidence="1">
    <location>
        <position position="79"/>
    </location>
</feature>
<dbReference type="AlphaFoldDB" id="A0A382K285"/>
<dbReference type="EMBL" id="UINC01077448">
    <property type="protein sequence ID" value="SVC17582.1"/>
    <property type="molecule type" value="Genomic_DNA"/>
</dbReference>
<name>A0A382K285_9ZZZZ</name>
<gene>
    <name evidence="1" type="ORF">METZ01_LOCUS270436</name>
</gene>